<gene>
    <name evidence="2" type="ORF">BTN92_12710</name>
</gene>
<dbReference type="Pfam" id="PF04892">
    <property type="entry name" value="VanZ"/>
    <property type="match status" value="1"/>
</dbReference>
<evidence type="ECO:0000259" key="1">
    <source>
        <dbReference type="Pfam" id="PF04892"/>
    </source>
</evidence>
<evidence type="ECO:0000313" key="3">
    <source>
        <dbReference type="Proteomes" id="UP000189299"/>
    </source>
</evidence>
<accession>A0A1V2UDV0</accession>
<dbReference type="STRING" id="53346.A5802_001960"/>
<protein>
    <submittedName>
        <fullName evidence="2">VanZ family protein</fullName>
    </submittedName>
</protein>
<feature type="domain" description="VanZ-like" evidence="1">
    <location>
        <begin position="53"/>
        <end position="173"/>
    </location>
</feature>
<organism evidence="2 3">
    <name type="scientific">Enterococcus mundtii</name>
    <dbReference type="NCBI Taxonomy" id="53346"/>
    <lineage>
        <taxon>Bacteria</taxon>
        <taxon>Bacillati</taxon>
        <taxon>Bacillota</taxon>
        <taxon>Bacilli</taxon>
        <taxon>Lactobacillales</taxon>
        <taxon>Enterococcaceae</taxon>
        <taxon>Enterococcus</taxon>
    </lineage>
</organism>
<comment type="caution">
    <text evidence="2">The sequence shown here is derived from an EMBL/GenBank/DDBJ whole genome shotgun (WGS) entry which is preliminary data.</text>
</comment>
<sequence length="211" mass="24034">MTQQIGYWESIVDILTLKPVFLIGLLILASFLFWLTRKNKDSSKLINILSALLLFYYMSFTFFNVFGVPTIRELNRISGFGESIFNPNINLIPFIDGINAGYILNILCFIPIGFLCPLISNKYRKFSYSLLLGFGTSLLIEISQLFTIARATDIDDLISNVLGMILGYFLIEVILRMINHSSNKILDKTYGFSWMIPVLVVFIAFANTFFS</sequence>
<dbReference type="PANTHER" id="PTHR36834:SF1">
    <property type="entry name" value="INTEGRAL MEMBRANE PROTEIN"/>
    <property type="match status" value="1"/>
</dbReference>
<dbReference type="InterPro" id="IPR006976">
    <property type="entry name" value="VanZ-like"/>
</dbReference>
<reference evidence="2 3" key="1">
    <citation type="submission" date="2016-12" db="EMBL/GenBank/DDBJ databases">
        <authorList>
            <person name="Song W.-J."/>
            <person name="Kurnit D.M."/>
        </authorList>
    </citation>
    <scope>NUCLEOTIDE SEQUENCE [LARGE SCALE GENOMIC DNA]</scope>
    <source>
        <strain evidence="2 3">CGB1038-1_S1</strain>
    </source>
</reference>
<dbReference type="Proteomes" id="UP000189299">
    <property type="component" value="Unassembled WGS sequence"/>
</dbReference>
<proteinExistence type="predicted"/>
<dbReference type="AlphaFoldDB" id="A0A1V2UDV0"/>
<dbReference type="RefSeq" id="WP_010734651.1">
    <property type="nucleotide sequence ID" value="NZ_CABMMO010000014.1"/>
</dbReference>
<evidence type="ECO:0000313" key="2">
    <source>
        <dbReference type="EMBL" id="ONN41443.1"/>
    </source>
</evidence>
<name>A0A1V2UDV0_ENTMU</name>
<dbReference type="OrthoDB" id="4822551at2"/>
<dbReference type="PANTHER" id="PTHR36834">
    <property type="entry name" value="MEMBRANE PROTEIN-RELATED"/>
    <property type="match status" value="1"/>
</dbReference>
<dbReference type="InterPro" id="IPR053150">
    <property type="entry name" value="Teicoplanin_resist-assoc"/>
</dbReference>
<dbReference type="EMBL" id="MSTR01000014">
    <property type="protein sequence ID" value="ONN41443.1"/>
    <property type="molecule type" value="Genomic_DNA"/>
</dbReference>